<dbReference type="InterPro" id="IPR031329">
    <property type="entry name" value="NEUT/ALK_ceramidase_N"/>
</dbReference>
<keyword evidence="6" id="KW-0746">Sphingolipid metabolism</keyword>
<feature type="binding site" evidence="5">
    <location>
        <position position="191"/>
    </location>
    <ligand>
        <name>Zn(2+)</name>
        <dbReference type="ChEBI" id="CHEBI:29105"/>
    </ligand>
</feature>
<dbReference type="GO" id="GO:0042759">
    <property type="term" value="P:long-chain fatty acid biosynthetic process"/>
    <property type="evidence" value="ECO:0007669"/>
    <property type="project" value="TreeGrafter"/>
</dbReference>
<name>A0A0R3TSK4_RODNA</name>
<dbReference type="InterPro" id="IPR038445">
    <property type="entry name" value="NCDase_C_sf"/>
</dbReference>
<dbReference type="GO" id="GO:0016020">
    <property type="term" value="C:membrane"/>
    <property type="evidence" value="ECO:0007669"/>
    <property type="project" value="GOC"/>
</dbReference>
<keyword evidence="10" id="KW-1185">Reference proteome</keyword>
<dbReference type="Pfam" id="PF17048">
    <property type="entry name" value="Ceramidse_alk_C"/>
    <property type="match status" value="1"/>
</dbReference>
<comment type="similarity">
    <text evidence="1 6">Belongs to the neutral ceramidase family.</text>
</comment>
<evidence type="ECO:0000313" key="9">
    <source>
        <dbReference type="EMBL" id="VDO08390.1"/>
    </source>
</evidence>
<evidence type="ECO:0000313" key="11">
    <source>
        <dbReference type="WBParaSite" id="HNAJ_0001063201-mRNA-1"/>
    </source>
</evidence>
<evidence type="ECO:0000256" key="5">
    <source>
        <dbReference type="PIRSR" id="PIRSR606823-2"/>
    </source>
</evidence>
<dbReference type="Pfam" id="PF04734">
    <property type="entry name" value="Ceramidase_alk"/>
    <property type="match status" value="1"/>
</dbReference>
<dbReference type="GO" id="GO:0017040">
    <property type="term" value="F:N-acylsphingosine amidohydrolase activity"/>
    <property type="evidence" value="ECO:0007669"/>
    <property type="project" value="UniProtKB-UniRule"/>
</dbReference>
<keyword evidence="5" id="KW-0862">Zinc</keyword>
<evidence type="ECO:0000256" key="3">
    <source>
        <dbReference type="ARBA" id="ARBA00019235"/>
    </source>
</evidence>
<keyword evidence="5" id="KW-0479">Metal-binding</keyword>
<dbReference type="GO" id="GO:0046514">
    <property type="term" value="P:ceramide catabolic process"/>
    <property type="evidence" value="ECO:0007669"/>
    <property type="project" value="InterPro"/>
</dbReference>
<evidence type="ECO:0000256" key="4">
    <source>
        <dbReference type="ARBA" id="ARBA00022801"/>
    </source>
</evidence>
<dbReference type="GO" id="GO:0046512">
    <property type="term" value="P:sphingosine biosynthetic process"/>
    <property type="evidence" value="ECO:0007669"/>
    <property type="project" value="TreeGrafter"/>
</dbReference>
<dbReference type="GO" id="GO:0005576">
    <property type="term" value="C:extracellular region"/>
    <property type="evidence" value="ECO:0007669"/>
    <property type="project" value="TreeGrafter"/>
</dbReference>
<dbReference type="WBParaSite" id="HNAJ_0001063201-mRNA-1">
    <property type="protein sequence ID" value="HNAJ_0001063201-mRNA-1"/>
    <property type="gene ID" value="HNAJ_0001063201"/>
</dbReference>
<protein>
    <recommendedName>
        <fullName evidence="3 6">Neutral ceramidase</fullName>
        <ecNumber evidence="2 6">3.5.1.23</ecNumber>
    </recommendedName>
</protein>
<proteinExistence type="inferred from homology"/>
<dbReference type="AlphaFoldDB" id="A0A0R3TSK4"/>
<dbReference type="PANTHER" id="PTHR12670:SF1">
    <property type="entry name" value="NEUTRAL CERAMIDASE"/>
    <property type="match status" value="1"/>
</dbReference>
<keyword evidence="6" id="KW-0443">Lipid metabolism</keyword>
<feature type="binding site" evidence="5">
    <location>
        <position position="156"/>
    </location>
    <ligand>
        <name>Zn(2+)</name>
        <dbReference type="ChEBI" id="CHEBI:29105"/>
    </ligand>
</feature>
<evidence type="ECO:0000256" key="6">
    <source>
        <dbReference type="RuleBase" id="RU366019"/>
    </source>
</evidence>
<evidence type="ECO:0000256" key="1">
    <source>
        <dbReference type="ARBA" id="ARBA00009835"/>
    </source>
</evidence>
<dbReference type="InterPro" id="IPR031331">
    <property type="entry name" value="NEUT/ALK_ceramidase_C"/>
</dbReference>
<evidence type="ECO:0000313" key="10">
    <source>
        <dbReference type="Proteomes" id="UP000278807"/>
    </source>
</evidence>
<dbReference type="EC" id="3.5.1.23" evidence="2 6"/>
<dbReference type="Proteomes" id="UP000278807">
    <property type="component" value="Unassembled WGS sequence"/>
</dbReference>
<feature type="domain" description="Neutral/alkaline non-lysosomal ceramidase C-terminal" evidence="8">
    <location>
        <begin position="222"/>
        <end position="328"/>
    </location>
</feature>
<dbReference type="STRING" id="102285.A0A0R3TSK4"/>
<organism evidence="11">
    <name type="scientific">Rodentolepis nana</name>
    <name type="common">Dwarf tapeworm</name>
    <name type="synonym">Hymenolepis nana</name>
    <dbReference type="NCBI Taxonomy" id="102285"/>
    <lineage>
        <taxon>Eukaryota</taxon>
        <taxon>Metazoa</taxon>
        <taxon>Spiralia</taxon>
        <taxon>Lophotrochozoa</taxon>
        <taxon>Platyhelminthes</taxon>
        <taxon>Cestoda</taxon>
        <taxon>Eucestoda</taxon>
        <taxon>Cyclophyllidea</taxon>
        <taxon>Hymenolepididae</taxon>
        <taxon>Rodentolepis</taxon>
    </lineage>
</organism>
<reference evidence="9 10" key="2">
    <citation type="submission" date="2018-11" db="EMBL/GenBank/DDBJ databases">
        <authorList>
            <consortium name="Pathogen Informatics"/>
        </authorList>
    </citation>
    <scope>NUCLEOTIDE SEQUENCE [LARGE SCALE GENOMIC DNA]</scope>
</reference>
<keyword evidence="4 6" id="KW-0378">Hydrolase</keyword>
<dbReference type="GO" id="GO:0046872">
    <property type="term" value="F:metal ion binding"/>
    <property type="evidence" value="ECO:0007669"/>
    <property type="project" value="UniProtKB-KW"/>
</dbReference>
<reference evidence="11" key="1">
    <citation type="submission" date="2017-02" db="UniProtKB">
        <authorList>
            <consortium name="WormBaseParasite"/>
        </authorList>
    </citation>
    <scope>IDENTIFICATION</scope>
</reference>
<evidence type="ECO:0000259" key="7">
    <source>
        <dbReference type="Pfam" id="PF04734"/>
    </source>
</evidence>
<accession>A0A0R3TSK4</accession>
<evidence type="ECO:0000256" key="2">
    <source>
        <dbReference type="ARBA" id="ARBA00011891"/>
    </source>
</evidence>
<evidence type="ECO:0000259" key="8">
    <source>
        <dbReference type="Pfam" id="PF17048"/>
    </source>
</evidence>
<dbReference type="OrthoDB" id="191371at2759"/>
<dbReference type="Gene3D" id="2.60.40.2300">
    <property type="entry name" value="Neutral/alkaline non-lysosomal ceramidase, C-terminal domain"/>
    <property type="match status" value="1"/>
</dbReference>
<feature type="domain" description="Neutral/alkaline non-lysosomal ceramidase N-terminal" evidence="7">
    <location>
        <begin position="1"/>
        <end position="220"/>
    </location>
</feature>
<dbReference type="EMBL" id="UZAE01013134">
    <property type="protein sequence ID" value="VDO08390.1"/>
    <property type="molecule type" value="Genomic_DNA"/>
</dbReference>
<comment type="catalytic activity">
    <reaction evidence="6">
        <text>an N-acylsphing-4-enine + H2O = sphing-4-enine + a fatty acid</text>
        <dbReference type="Rhea" id="RHEA:20856"/>
        <dbReference type="ChEBI" id="CHEBI:15377"/>
        <dbReference type="ChEBI" id="CHEBI:28868"/>
        <dbReference type="ChEBI" id="CHEBI:52639"/>
        <dbReference type="ChEBI" id="CHEBI:57756"/>
        <dbReference type="EC" id="3.5.1.23"/>
    </reaction>
</comment>
<sequence length="328" mass="37156">MFESTRIIGQLQFEKARELYTEAKRGLFDDTKDDIDFRHQFVNMTNYKVTYDTKENSSPEIGHTCLPALGYSFAAGTADGPGVADFTQGMLKTKQPWSFITALLTEPTEKMIECHAPKPILIATGLMDYPIPWHPSIVETQIFKIGSLVVVGLPGEFTTMSGRRVAQAVSTVFPKDSVIALAGLTNLYTHYVTTLEEYQVQRYEGASTIYGPHTLQAYIQQFRKLANSIMEKRAVASGPEPPFLLKRMFKVGLPNLIFDIRPPFHSFGEVWKPPKTSYRKLDREVIVEFITADPNNNLRTNSTYLTVEKKEESGDWDVVYTDSDWETK</sequence>
<dbReference type="InterPro" id="IPR006823">
    <property type="entry name" value="Ceramidase_alk"/>
</dbReference>
<comment type="cofactor">
    <cofactor evidence="5">
        <name>Zn(2+)</name>
        <dbReference type="ChEBI" id="CHEBI:29105"/>
    </cofactor>
    <text evidence="5">Binds 1 zinc ion per subunit.</text>
</comment>
<dbReference type="PANTHER" id="PTHR12670">
    <property type="entry name" value="CERAMIDASE"/>
    <property type="match status" value="1"/>
</dbReference>
<gene>
    <name evidence="9" type="ORF">HNAJ_LOCUS10627</name>
</gene>